<protein>
    <submittedName>
        <fullName evidence="1">SRPBCC family protein</fullName>
    </submittedName>
</protein>
<dbReference type="RefSeq" id="WP_356954171.1">
    <property type="nucleotide sequence ID" value="NZ_JBEXYG010000002.1"/>
</dbReference>
<dbReference type="SUPFAM" id="SSF55961">
    <property type="entry name" value="Bet v1-like"/>
    <property type="match status" value="1"/>
</dbReference>
<evidence type="ECO:0000313" key="1">
    <source>
        <dbReference type="EMBL" id="MEU1951668.1"/>
    </source>
</evidence>
<dbReference type="InterPro" id="IPR019587">
    <property type="entry name" value="Polyketide_cyclase/dehydratase"/>
</dbReference>
<dbReference type="Pfam" id="PF10604">
    <property type="entry name" value="Polyketide_cyc2"/>
    <property type="match status" value="1"/>
</dbReference>
<organism evidence="1 2">
    <name type="scientific">Nocardia rhamnosiphila</name>
    <dbReference type="NCBI Taxonomy" id="426716"/>
    <lineage>
        <taxon>Bacteria</taxon>
        <taxon>Bacillati</taxon>
        <taxon>Actinomycetota</taxon>
        <taxon>Actinomycetes</taxon>
        <taxon>Mycobacteriales</taxon>
        <taxon>Nocardiaceae</taxon>
        <taxon>Nocardia</taxon>
    </lineage>
</organism>
<dbReference type="Proteomes" id="UP001550628">
    <property type="component" value="Unassembled WGS sequence"/>
</dbReference>
<dbReference type="InterPro" id="IPR023393">
    <property type="entry name" value="START-like_dom_sf"/>
</dbReference>
<sequence length="166" mass="18665">MRPCERVGLEFIDNAPLRFSNSVDLAITPAQLFEVLADAESWPHWASVITKVTWTTPEPRGVGTTRVVDMRGGIVGDEEFLVWEPNTRMAFRFNSSSTGALAAFAEDYRIVETPEGCRLTWTLAQRLAGPARFTAFLATPVMNLAFRRFLTNLRRYTDQRFATASS</sequence>
<keyword evidence="2" id="KW-1185">Reference proteome</keyword>
<reference evidence="1 2" key="1">
    <citation type="submission" date="2024-06" db="EMBL/GenBank/DDBJ databases">
        <title>The Natural Products Discovery Center: Release of the First 8490 Sequenced Strains for Exploring Actinobacteria Biosynthetic Diversity.</title>
        <authorList>
            <person name="Kalkreuter E."/>
            <person name="Kautsar S.A."/>
            <person name="Yang D."/>
            <person name="Bader C.D."/>
            <person name="Teijaro C.N."/>
            <person name="Fluegel L."/>
            <person name="Davis C.M."/>
            <person name="Simpson J.R."/>
            <person name="Lauterbach L."/>
            <person name="Steele A.D."/>
            <person name="Gui C."/>
            <person name="Meng S."/>
            <person name="Li G."/>
            <person name="Viehrig K."/>
            <person name="Ye F."/>
            <person name="Su P."/>
            <person name="Kiefer A.F."/>
            <person name="Nichols A."/>
            <person name="Cepeda A.J."/>
            <person name="Yan W."/>
            <person name="Fan B."/>
            <person name="Jiang Y."/>
            <person name="Adhikari A."/>
            <person name="Zheng C.-J."/>
            <person name="Schuster L."/>
            <person name="Cowan T.M."/>
            <person name="Smanski M.J."/>
            <person name="Chevrette M.G."/>
            <person name="De Carvalho L.P.S."/>
            <person name="Shen B."/>
        </authorList>
    </citation>
    <scope>NUCLEOTIDE SEQUENCE [LARGE SCALE GENOMIC DNA]</scope>
    <source>
        <strain evidence="1 2">NPDC019708</strain>
    </source>
</reference>
<proteinExistence type="predicted"/>
<name>A0ABV2WLB4_9NOCA</name>
<dbReference type="EMBL" id="JBEYBF010000003">
    <property type="protein sequence ID" value="MEU1951668.1"/>
    <property type="molecule type" value="Genomic_DNA"/>
</dbReference>
<comment type="caution">
    <text evidence="1">The sequence shown here is derived from an EMBL/GenBank/DDBJ whole genome shotgun (WGS) entry which is preliminary data.</text>
</comment>
<evidence type="ECO:0000313" key="2">
    <source>
        <dbReference type="Proteomes" id="UP001550628"/>
    </source>
</evidence>
<gene>
    <name evidence="1" type="ORF">ABZ510_07375</name>
</gene>
<accession>A0ABV2WLB4</accession>
<dbReference type="CDD" id="cd07821">
    <property type="entry name" value="PYR_PYL_RCAR_like"/>
    <property type="match status" value="1"/>
</dbReference>
<dbReference type="Gene3D" id="3.30.530.20">
    <property type="match status" value="1"/>
</dbReference>